<comment type="caution">
    <text evidence="1">The sequence shown here is derived from an EMBL/GenBank/DDBJ whole genome shotgun (WGS) entry which is preliminary data.</text>
</comment>
<dbReference type="EMBL" id="BART01010054">
    <property type="protein sequence ID" value="GAG84482.1"/>
    <property type="molecule type" value="Genomic_DNA"/>
</dbReference>
<feature type="non-terminal residue" evidence="1">
    <location>
        <position position="1"/>
    </location>
</feature>
<sequence length="50" mass="5910">KSPKWHGRKIFQFMKLEYLIMAGPIMRVIKLASKMLLELFGVYLNITLQN</sequence>
<name>X1BTL1_9ZZZZ</name>
<proteinExistence type="predicted"/>
<gene>
    <name evidence="1" type="ORF">S01H4_22050</name>
</gene>
<dbReference type="AlphaFoldDB" id="X1BTL1"/>
<organism evidence="1">
    <name type="scientific">marine sediment metagenome</name>
    <dbReference type="NCBI Taxonomy" id="412755"/>
    <lineage>
        <taxon>unclassified sequences</taxon>
        <taxon>metagenomes</taxon>
        <taxon>ecological metagenomes</taxon>
    </lineage>
</organism>
<evidence type="ECO:0000313" key="1">
    <source>
        <dbReference type="EMBL" id="GAG84482.1"/>
    </source>
</evidence>
<reference evidence="1" key="1">
    <citation type="journal article" date="2014" name="Front. Microbiol.">
        <title>High frequency of phylogenetically diverse reductive dehalogenase-homologous genes in deep subseafloor sedimentary metagenomes.</title>
        <authorList>
            <person name="Kawai M."/>
            <person name="Futagami T."/>
            <person name="Toyoda A."/>
            <person name="Takaki Y."/>
            <person name="Nishi S."/>
            <person name="Hori S."/>
            <person name="Arai W."/>
            <person name="Tsubouchi T."/>
            <person name="Morono Y."/>
            <person name="Uchiyama I."/>
            <person name="Ito T."/>
            <person name="Fujiyama A."/>
            <person name="Inagaki F."/>
            <person name="Takami H."/>
        </authorList>
    </citation>
    <scope>NUCLEOTIDE SEQUENCE</scope>
    <source>
        <strain evidence="1">Expedition CK06-06</strain>
    </source>
</reference>
<protein>
    <submittedName>
        <fullName evidence="1">Uncharacterized protein</fullName>
    </submittedName>
</protein>
<accession>X1BTL1</accession>